<dbReference type="InterPro" id="IPR032264">
    <property type="entry name" value="MenD_middle"/>
</dbReference>
<dbReference type="OrthoDB" id="8119704at2759"/>
<dbReference type="Gene3D" id="3.20.20.120">
    <property type="entry name" value="Enolase-like C-terminal domain"/>
    <property type="match status" value="1"/>
</dbReference>
<evidence type="ECO:0000313" key="11">
    <source>
        <dbReference type="Proteomes" id="UP000001514"/>
    </source>
</evidence>
<dbReference type="SFLD" id="SFLDF00009">
    <property type="entry name" value="o-succinylbenzoate_synthase"/>
    <property type="match status" value="1"/>
</dbReference>
<organism evidence="11">
    <name type="scientific">Selaginella moellendorffii</name>
    <name type="common">Spikemoss</name>
    <dbReference type="NCBI Taxonomy" id="88036"/>
    <lineage>
        <taxon>Eukaryota</taxon>
        <taxon>Viridiplantae</taxon>
        <taxon>Streptophyta</taxon>
        <taxon>Embryophyta</taxon>
        <taxon>Tracheophyta</taxon>
        <taxon>Lycopodiopsida</taxon>
        <taxon>Selaginellales</taxon>
        <taxon>Selaginellaceae</taxon>
        <taxon>Selaginella</taxon>
    </lineage>
</organism>
<evidence type="ECO:0000259" key="9">
    <source>
        <dbReference type="PROSITE" id="PS50206"/>
    </source>
</evidence>
<dbReference type="Gene3D" id="3.40.50.970">
    <property type="match status" value="2"/>
</dbReference>
<dbReference type="EMBL" id="GL377630">
    <property type="protein sequence ID" value="EFJ13910.1"/>
    <property type="molecule type" value="Genomic_DNA"/>
</dbReference>
<dbReference type="GO" id="GO:0046872">
    <property type="term" value="F:metal ion binding"/>
    <property type="evidence" value="ECO:0007669"/>
    <property type="project" value="UniProtKB-KW"/>
</dbReference>
<dbReference type="eggNOG" id="KOG1223">
    <property type="taxonomic scope" value="Eukaryota"/>
</dbReference>
<dbReference type="HAMAP" id="MF_01659">
    <property type="entry name" value="MenD"/>
    <property type="match status" value="1"/>
</dbReference>
<dbReference type="SUPFAM" id="SSF54826">
    <property type="entry name" value="Enolase N-terminal domain-like"/>
    <property type="match status" value="1"/>
</dbReference>
<name>D8SNN4_SELML</name>
<dbReference type="InterPro" id="IPR029035">
    <property type="entry name" value="DHS-like_NAD/FAD-binding_dom"/>
</dbReference>
<dbReference type="Gene3D" id="3.30.390.10">
    <property type="entry name" value="Enolase-like, N-terminal domain"/>
    <property type="match status" value="1"/>
</dbReference>
<keyword evidence="1" id="KW-0474">Menaquinone biosynthesis</keyword>
<dbReference type="GO" id="GO:0009234">
    <property type="term" value="P:menaquinone biosynthetic process"/>
    <property type="evidence" value="ECO:0007669"/>
    <property type="project" value="UniProtKB-KW"/>
</dbReference>
<keyword evidence="3" id="KW-0479">Metal-binding</keyword>
<evidence type="ECO:0000256" key="3">
    <source>
        <dbReference type="ARBA" id="ARBA00022723"/>
    </source>
</evidence>
<accession>D8SNN4</accession>
<dbReference type="InterPro" id="IPR033124">
    <property type="entry name" value="Ser_caboxypep_his_AS"/>
</dbReference>
<dbReference type="HAMAP" id="MF_01660">
    <property type="entry name" value="MenH"/>
    <property type="match status" value="1"/>
</dbReference>
<proteinExistence type="inferred from homology"/>
<dbReference type="Pfam" id="PF12697">
    <property type="entry name" value="Abhydrolase_6"/>
    <property type="match status" value="1"/>
</dbReference>
<dbReference type="OMA" id="RHLSWPI"/>
<evidence type="ECO:0000256" key="8">
    <source>
        <dbReference type="ARBA" id="ARBA00023239"/>
    </source>
</evidence>
<dbReference type="InterPro" id="IPR011766">
    <property type="entry name" value="TPP_enzyme_TPP-bd"/>
</dbReference>
<dbReference type="HOGENOM" id="CLU_001622_0_0_1"/>
<dbReference type="Pfam" id="PF02776">
    <property type="entry name" value="TPP_enzyme_N"/>
    <property type="match status" value="1"/>
</dbReference>
<dbReference type="PANTHER" id="PTHR42916:SF1">
    <property type="entry name" value="PROTEIN PHYLLO, CHLOROPLASTIC"/>
    <property type="match status" value="1"/>
</dbReference>
<dbReference type="CDD" id="cd07037">
    <property type="entry name" value="TPP_PYR_MenD"/>
    <property type="match status" value="1"/>
</dbReference>
<dbReference type="Pfam" id="PF02775">
    <property type="entry name" value="TPP_enzyme_C"/>
    <property type="match status" value="1"/>
</dbReference>
<dbReference type="InterPro" id="IPR000073">
    <property type="entry name" value="AB_hydrolase_1"/>
</dbReference>
<dbReference type="Gene3D" id="3.40.50.1220">
    <property type="entry name" value="TPP-binding domain"/>
    <property type="match status" value="1"/>
</dbReference>
<keyword evidence="4" id="KW-0460">Magnesium</keyword>
<dbReference type="GO" id="GO:0004185">
    <property type="term" value="F:serine-type carboxypeptidase activity"/>
    <property type="evidence" value="ECO:0007669"/>
    <property type="project" value="InterPro"/>
</dbReference>
<dbReference type="InterPro" id="IPR029061">
    <property type="entry name" value="THDP-binding"/>
</dbReference>
<dbReference type="eggNOG" id="KOG2382">
    <property type="taxonomic scope" value="Eukaryota"/>
</dbReference>
<dbReference type="PANTHER" id="PTHR42916">
    <property type="entry name" value="2-SUCCINYL-5-ENOLPYRUVYL-6-HYDROXY-3-CYCLOHEXENE-1-CARBOXYLATE SYNTHASE"/>
    <property type="match status" value="1"/>
</dbReference>
<dbReference type="SFLD" id="SFLDG00180">
    <property type="entry name" value="muconate_cycloisomerase"/>
    <property type="match status" value="1"/>
</dbReference>
<dbReference type="Pfam" id="PF16582">
    <property type="entry name" value="TPP_enzyme_M_2"/>
    <property type="match status" value="1"/>
</dbReference>
<dbReference type="InterPro" id="IPR022485">
    <property type="entry name" value="SHCHC_synthase_MenH"/>
</dbReference>
<sequence>SKQLKDAANINMLWARLLVDECCRLGVTYFCVAPGSRSSPLAEAAAANPRVTCISCVDERSLGFYALGYGRGARRPAAVVITSGTAMSNLLPAVVEASQDCVPLLILSADRPHELRDVGANQSINQVKHFGSFVRFDFDLPPATDEVPARMVLTTLDTAIFRATTDPYGPVHVNCPFREPLEAVRAEWDLECLEGLSQWMASASPFTTYIPSSTSSLLDGTATLYTGSQMKEVSSLIASASRGVIVAGGLNQSQTTWAVFKLAKHLRWPLVPDVLSGLRLASKEEDMDVKIIHNLDHVLLNPSLHPSVAPDIILQIGSRITSKRLSQFLQECSPRAYILVEEHPYRHDPGHRLTHRIKSSAGEFARFVMKELTEPEFPERCHSYGMWLHVLSDTVRREILFQLQAEATLTEPCIARIVSSSITTESAVFLGNSMPIRDVDMYADGLTDQQSLLGDQNLPAMVSIGANRGASGIDGVISTAVGFAAGSNKRVTLLIGDLSFLHDTNGLMFLMGREAQPPVTLVVVNNRGGGIFSLLPAAGLMPAVAFRNLISSEHDVHLDKLCHAHRINHILVQSKAELVRALQDSRTSTSSWVIEVASNIQKNANFHRFLQQAIHCHLDRVLPVLSRHVSADKKIIVAVETSPYSFPLTSRLTTGAAEFYRQGFLLRLVLNNGFSGYGEVAPLPGVHEEGLLDVEMQLSVLCGKLTGVELPENVALLDGSFSQWLRTNLGPQAETIFPSVRCGLEMAALEALAASHNCSLLSVCNGRPSDVSICGLIDMSEGTPDDVASVAEQLVHEGFTTLKMKVARRALPTQDAAVVVAVRQRVGRGIHLRVDANRRWTLSQAVQFAEAVRECDIQYLEEPVNNHASLPAFLEQTQVRVALDETIDLNLSCFEKVLESAPLGNIVAAVIKPGRLGGFENAYMLCRLSLNHNIRPVISACFESSLSLAAYAQFAAFVDGQSPLPSVAHGLGTYAWIERDAVGRSFSSIVNKGIVSAGAVNAVASTLLQFSPPKPRARSFTSTVALGGYCFTFRVVEVASMRQEKQTVVFLHGFLGSAEDWLPVMHSLASSFRCLAVDLPGHGRASSVTGNLEAEWGLDVLSAALSELLEQLSEGSEIVLAGYSMGARIALYMALHKHQKIRAAVIVSGSPGLRDKQARIIRATQDDSLALSLRLGGLDNFVVNWYKRPLWKSLRHHPDFKNLIASRLEMHKGNEVALAGALSQLSVGRQPCLWEQLHTANIPLLVVVGKADEKFVRIASEMVYAFKTFGKGNALKVVQIDGSGHCVPIESPLLLVQALHSFMLGVGLN</sequence>
<keyword evidence="2" id="KW-0808">Transferase</keyword>
<evidence type="ECO:0000256" key="4">
    <source>
        <dbReference type="ARBA" id="ARBA00022842"/>
    </source>
</evidence>
<keyword evidence="5" id="KW-0786">Thiamine pyrophosphate</keyword>
<dbReference type="InterPro" id="IPR036849">
    <property type="entry name" value="Enolase-like_C_sf"/>
</dbReference>
<keyword evidence="11" id="KW-1185">Reference proteome</keyword>
<feature type="domain" description="Rhodanese" evidence="9">
    <location>
        <begin position="712"/>
        <end position="733"/>
    </location>
</feature>
<dbReference type="Proteomes" id="UP000001514">
    <property type="component" value="Unassembled WGS sequence"/>
</dbReference>
<dbReference type="SUPFAM" id="SSF52467">
    <property type="entry name" value="DHS-like NAD/FAD-binding domain"/>
    <property type="match status" value="1"/>
</dbReference>
<dbReference type="Gene3D" id="3.40.50.1820">
    <property type="entry name" value="alpha/beta hydrolase"/>
    <property type="match status" value="1"/>
</dbReference>
<keyword evidence="7" id="KW-0464">Manganese</keyword>
<evidence type="ECO:0000256" key="7">
    <source>
        <dbReference type="ARBA" id="ARBA00023211"/>
    </source>
</evidence>
<dbReference type="GO" id="GO:0009063">
    <property type="term" value="P:amino acid catabolic process"/>
    <property type="evidence" value="ECO:0007669"/>
    <property type="project" value="InterPro"/>
</dbReference>
<keyword evidence="6" id="KW-0325">Glycoprotein</keyword>
<evidence type="ECO:0000256" key="5">
    <source>
        <dbReference type="ARBA" id="ARBA00023052"/>
    </source>
</evidence>
<dbReference type="SUPFAM" id="SSF53474">
    <property type="entry name" value="alpha/beta-Hydrolases"/>
    <property type="match status" value="1"/>
</dbReference>
<dbReference type="InterPro" id="IPR004433">
    <property type="entry name" value="MenaQ_synth_MenD"/>
</dbReference>
<dbReference type="Gramene" id="EFJ13910">
    <property type="protein sequence ID" value="EFJ13910"/>
    <property type="gene ID" value="SELMODRAFT_121498"/>
</dbReference>
<evidence type="ECO:0000256" key="1">
    <source>
        <dbReference type="ARBA" id="ARBA00022428"/>
    </source>
</evidence>
<keyword evidence="8" id="KW-0456">Lyase</keyword>
<dbReference type="GO" id="GO:0070204">
    <property type="term" value="F:2-succinyl-5-enolpyruvyl-6-hydroxy-3-cyclohexene-1-carboxylic-acid synthase activity"/>
    <property type="evidence" value="ECO:0007669"/>
    <property type="project" value="InterPro"/>
</dbReference>
<dbReference type="InParanoid" id="D8SNN4"/>
<dbReference type="InterPro" id="IPR029065">
    <property type="entry name" value="Enolase_C-like"/>
</dbReference>
<dbReference type="NCBIfam" id="TIGR01927">
    <property type="entry name" value="menC_gam_Gplu"/>
    <property type="match status" value="1"/>
</dbReference>
<dbReference type="SFLD" id="SFLDS00001">
    <property type="entry name" value="Enolase"/>
    <property type="match status" value="1"/>
</dbReference>
<dbReference type="KEGG" id="smo:SELMODRAFT_121498"/>
<dbReference type="InterPro" id="IPR013342">
    <property type="entry name" value="Mandelate_racemase_C"/>
</dbReference>
<dbReference type="InterPro" id="IPR012001">
    <property type="entry name" value="Thiamin_PyroP_enz_TPP-bd_dom"/>
</dbReference>
<evidence type="ECO:0000256" key="6">
    <source>
        <dbReference type="ARBA" id="ARBA00023180"/>
    </source>
</evidence>
<dbReference type="SUPFAM" id="SSF51604">
    <property type="entry name" value="Enolase C-terminal domain-like"/>
    <property type="match status" value="1"/>
</dbReference>
<dbReference type="FunCoup" id="D8SNN4">
    <property type="interactions" value="1507"/>
</dbReference>
<dbReference type="STRING" id="88036.D8SNN4"/>
<dbReference type="InterPro" id="IPR029058">
    <property type="entry name" value="AB_hydrolase_fold"/>
</dbReference>
<reference evidence="10 11" key="1">
    <citation type="journal article" date="2011" name="Science">
        <title>The Selaginella genome identifies genetic changes associated with the evolution of vascular plants.</title>
        <authorList>
            <person name="Banks J.A."/>
            <person name="Nishiyama T."/>
            <person name="Hasebe M."/>
            <person name="Bowman J.L."/>
            <person name="Gribskov M."/>
            <person name="dePamphilis C."/>
            <person name="Albert V.A."/>
            <person name="Aono N."/>
            <person name="Aoyama T."/>
            <person name="Ambrose B.A."/>
            <person name="Ashton N.W."/>
            <person name="Axtell M.J."/>
            <person name="Barker E."/>
            <person name="Barker M.S."/>
            <person name="Bennetzen J.L."/>
            <person name="Bonawitz N.D."/>
            <person name="Chapple C."/>
            <person name="Cheng C."/>
            <person name="Correa L.G."/>
            <person name="Dacre M."/>
            <person name="DeBarry J."/>
            <person name="Dreyer I."/>
            <person name="Elias M."/>
            <person name="Engstrom E.M."/>
            <person name="Estelle M."/>
            <person name="Feng L."/>
            <person name="Finet C."/>
            <person name="Floyd S.K."/>
            <person name="Frommer W.B."/>
            <person name="Fujita T."/>
            <person name="Gramzow L."/>
            <person name="Gutensohn M."/>
            <person name="Harholt J."/>
            <person name="Hattori M."/>
            <person name="Heyl A."/>
            <person name="Hirai T."/>
            <person name="Hiwatashi Y."/>
            <person name="Ishikawa M."/>
            <person name="Iwata M."/>
            <person name="Karol K.G."/>
            <person name="Koehler B."/>
            <person name="Kolukisaoglu U."/>
            <person name="Kubo M."/>
            <person name="Kurata T."/>
            <person name="Lalonde S."/>
            <person name="Li K."/>
            <person name="Li Y."/>
            <person name="Litt A."/>
            <person name="Lyons E."/>
            <person name="Manning G."/>
            <person name="Maruyama T."/>
            <person name="Michael T.P."/>
            <person name="Mikami K."/>
            <person name="Miyazaki S."/>
            <person name="Morinaga S."/>
            <person name="Murata T."/>
            <person name="Mueller-Roeber B."/>
            <person name="Nelson D.R."/>
            <person name="Obara M."/>
            <person name="Oguri Y."/>
            <person name="Olmstead R.G."/>
            <person name="Onodera N."/>
            <person name="Petersen B.L."/>
            <person name="Pils B."/>
            <person name="Prigge M."/>
            <person name="Rensing S.A."/>
            <person name="Riano-Pachon D.M."/>
            <person name="Roberts A.W."/>
            <person name="Sato Y."/>
            <person name="Scheller H.V."/>
            <person name="Schulz B."/>
            <person name="Schulz C."/>
            <person name="Shakirov E.V."/>
            <person name="Shibagaki N."/>
            <person name="Shinohara N."/>
            <person name="Shippen D.E."/>
            <person name="Soerensen I."/>
            <person name="Sotooka R."/>
            <person name="Sugimoto N."/>
            <person name="Sugita M."/>
            <person name="Sumikawa N."/>
            <person name="Tanurdzic M."/>
            <person name="Theissen G."/>
            <person name="Ulvskov P."/>
            <person name="Wakazuki S."/>
            <person name="Weng J.K."/>
            <person name="Willats W.W."/>
            <person name="Wipf D."/>
            <person name="Wolf P.G."/>
            <person name="Yang L."/>
            <person name="Zimmer A.D."/>
            <person name="Zhu Q."/>
            <person name="Mitros T."/>
            <person name="Hellsten U."/>
            <person name="Loque D."/>
            <person name="Otillar R."/>
            <person name="Salamov A."/>
            <person name="Schmutz J."/>
            <person name="Shapiro H."/>
            <person name="Lindquist E."/>
            <person name="Lucas S."/>
            <person name="Rokhsar D."/>
            <person name="Grigoriev I.V."/>
        </authorList>
    </citation>
    <scope>NUCLEOTIDE SEQUENCE [LARGE SCALE GENOMIC DNA]</scope>
</reference>
<dbReference type="PROSITE" id="PS00909">
    <property type="entry name" value="MR_MLE_2"/>
    <property type="match status" value="1"/>
</dbReference>
<dbReference type="NCBIfam" id="TIGR00173">
    <property type="entry name" value="menD"/>
    <property type="match status" value="1"/>
</dbReference>
<evidence type="ECO:0000313" key="10">
    <source>
        <dbReference type="EMBL" id="EFJ13910.1"/>
    </source>
</evidence>
<evidence type="ECO:0000256" key="2">
    <source>
        <dbReference type="ARBA" id="ARBA00022679"/>
    </source>
</evidence>
<dbReference type="SMART" id="SM00922">
    <property type="entry name" value="MR_MLE"/>
    <property type="match status" value="1"/>
</dbReference>
<dbReference type="GO" id="GO:0070205">
    <property type="term" value="F:2-succinyl-6-hydroxy-2,4-cyclohexadiene-1-carboxylate synthase activity"/>
    <property type="evidence" value="ECO:0007669"/>
    <property type="project" value="InterPro"/>
</dbReference>
<protein>
    <recommendedName>
        <fullName evidence="9">Rhodanese domain-containing protein</fullName>
    </recommendedName>
</protein>
<dbReference type="PROSITE" id="PS50206">
    <property type="entry name" value="RHODANESE_3"/>
    <property type="match status" value="1"/>
</dbReference>
<feature type="non-terminal residue" evidence="10">
    <location>
        <position position="1"/>
    </location>
</feature>
<dbReference type="SUPFAM" id="SSF52518">
    <property type="entry name" value="Thiamin diphosphate-binding fold (THDP-binding)"/>
    <property type="match status" value="2"/>
</dbReference>
<dbReference type="InterPro" id="IPR001763">
    <property type="entry name" value="Rhodanese-like_dom"/>
</dbReference>
<dbReference type="InterPro" id="IPR018110">
    <property type="entry name" value="Mandel_Rmase/mucon_lact_enz_CS"/>
</dbReference>
<dbReference type="CDD" id="cd02009">
    <property type="entry name" value="TPP_SHCHC_synthase"/>
    <property type="match status" value="1"/>
</dbReference>
<dbReference type="InterPro" id="IPR029017">
    <property type="entry name" value="Enolase-like_N"/>
</dbReference>
<dbReference type="GO" id="GO:0030976">
    <property type="term" value="F:thiamine pyrophosphate binding"/>
    <property type="evidence" value="ECO:0007669"/>
    <property type="project" value="InterPro"/>
</dbReference>
<dbReference type="Pfam" id="PF13378">
    <property type="entry name" value="MR_MLE_C"/>
    <property type="match status" value="1"/>
</dbReference>
<gene>
    <name evidence="10" type="ORF">SELMODRAFT_121498</name>
</gene>
<dbReference type="PROSITE" id="PS00560">
    <property type="entry name" value="CARBOXYPEPT_SER_HIS"/>
    <property type="match status" value="1"/>
</dbReference>